<feature type="region of interest" description="Disordered" evidence="10">
    <location>
        <begin position="284"/>
        <end position="304"/>
    </location>
</feature>
<comment type="pathway">
    <text evidence="1">Purine metabolism; 3',5'-cyclic AMP degradation; AMP from 3',5'-cyclic AMP: step 1/1.</text>
</comment>
<dbReference type="PROSITE" id="PS00126">
    <property type="entry name" value="PDEASE_I_1"/>
    <property type="match status" value="1"/>
</dbReference>
<evidence type="ECO:0000313" key="13">
    <source>
        <dbReference type="Proteomes" id="UP001142489"/>
    </source>
</evidence>
<evidence type="ECO:0000256" key="6">
    <source>
        <dbReference type="ARBA" id="ARBA00033681"/>
    </source>
</evidence>
<feature type="compositionally biased region" description="Low complexity" evidence="10">
    <location>
        <begin position="29"/>
        <end position="47"/>
    </location>
</feature>
<keyword evidence="4 9" id="KW-0378">Hydrolase</keyword>
<keyword evidence="13" id="KW-1185">Reference proteome</keyword>
<feature type="compositionally biased region" description="Acidic residues" evidence="10">
    <location>
        <begin position="16"/>
        <end position="26"/>
    </location>
</feature>
<dbReference type="InterPro" id="IPR040844">
    <property type="entry name" value="PDE4_UCR"/>
</dbReference>
<evidence type="ECO:0000256" key="8">
    <source>
        <dbReference type="PIRSR" id="PIRSR623088-3"/>
    </source>
</evidence>
<comment type="catalytic activity">
    <reaction evidence="6">
        <text>3',5'-cyclic AMP + H2O = AMP + H(+)</text>
        <dbReference type="Rhea" id="RHEA:25277"/>
        <dbReference type="ChEBI" id="CHEBI:15377"/>
        <dbReference type="ChEBI" id="CHEBI:15378"/>
        <dbReference type="ChEBI" id="CHEBI:58165"/>
        <dbReference type="ChEBI" id="CHEBI:456215"/>
        <dbReference type="EC" id="3.1.4.53"/>
    </reaction>
    <physiologicalReaction direction="left-to-right" evidence="6">
        <dbReference type="Rhea" id="RHEA:25278"/>
    </physiologicalReaction>
</comment>
<dbReference type="PRINTS" id="PR00387">
    <property type="entry name" value="PDIESTERASE1"/>
</dbReference>
<keyword evidence="5" id="KW-0114">cAMP</keyword>
<dbReference type="InterPro" id="IPR003607">
    <property type="entry name" value="HD/PDEase_dom"/>
</dbReference>
<dbReference type="Gene3D" id="1.10.1300.10">
    <property type="entry name" value="3'5'-cyclic nucleotide phosphodiesterase, catalytic domain"/>
    <property type="match status" value="1"/>
</dbReference>
<dbReference type="Proteomes" id="UP001142489">
    <property type="component" value="Unassembled WGS sequence"/>
</dbReference>
<protein>
    <recommendedName>
        <fullName evidence="9">Phosphodiesterase</fullName>
        <ecNumber evidence="9">3.1.4.-</ecNumber>
    </recommendedName>
</protein>
<keyword evidence="3 8" id="KW-0479">Metal-binding</keyword>
<reference evidence="12" key="1">
    <citation type="journal article" date="2023" name="DNA Res.">
        <title>Chromosome-level genome assembly of Phrynocephalus forsythii using third-generation DNA sequencing and Hi-C analysis.</title>
        <authorList>
            <person name="Qi Y."/>
            <person name="Zhao W."/>
            <person name="Zhao Y."/>
            <person name="Niu C."/>
            <person name="Cao S."/>
            <person name="Zhang Y."/>
        </authorList>
    </citation>
    <scope>NUCLEOTIDE SEQUENCE</scope>
    <source>
        <tissue evidence="12">Muscle</tissue>
    </source>
</reference>
<dbReference type="SUPFAM" id="SSF109604">
    <property type="entry name" value="HD-domain/PDEase-like"/>
    <property type="match status" value="1"/>
</dbReference>
<dbReference type="PROSITE" id="PS51845">
    <property type="entry name" value="PDEASE_I_2"/>
    <property type="match status" value="1"/>
</dbReference>
<organism evidence="12 13">
    <name type="scientific">Phrynocephalus forsythii</name>
    <dbReference type="NCBI Taxonomy" id="171643"/>
    <lineage>
        <taxon>Eukaryota</taxon>
        <taxon>Metazoa</taxon>
        <taxon>Chordata</taxon>
        <taxon>Craniata</taxon>
        <taxon>Vertebrata</taxon>
        <taxon>Euteleostomi</taxon>
        <taxon>Lepidosauria</taxon>
        <taxon>Squamata</taxon>
        <taxon>Bifurcata</taxon>
        <taxon>Unidentata</taxon>
        <taxon>Episquamata</taxon>
        <taxon>Toxicofera</taxon>
        <taxon>Iguania</taxon>
        <taxon>Acrodonta</taxon>
        <taxon>Agamidae</taxon>
        <taxon>Agaminae</taxon>
        <taxon>Phrynocephalus</taxon>
    </lineage>
</organism>
<dbReference type="GO" id="GO:0046872">
    <property type="term" value="F:metal ion binding"/>
    <property type="evidence" value="ECO:0007669"/>
    <property type="project" value="UniProtKB-KW"/>
</dbReference>
<feature type="region of interest" description="Disordered" evidence="10">
    <location>
        <begin position="72"/>
        <end position="118"/>
    </location>
</feature>
<dbReference type="InterPro" id="IPR036971">
    <property type="entry name" value="PDEase_catalytic_dom_sf"/>
</dbReference>
<dbReference type="InterPro" id="IPR023088">
    <property type="entry name" value="PDEase"/>
</dbReference>
<dbReference type="PANTHER" id="PTHR11347">
    <property type="entry name" value="CYCLIC NUCLEOTIDE PHOSPHODIESTERASE"/>
    <property type="match status" value="1"/>
</dbReference>
<evidence type="ECO:0000256" key="7">
    <source>
        <dbReference type="PIRSR" id="PIRSR623088-1"/>
    </source>
</evidence>
<evidence type="ECO:0000259" key="11">
    <source>
        <dbReference type="PROSITE" id="PS51845"/>
    </source>
</evidence>
<comment type="caution">
    <text evidence="12">The sequence shown here is derived from an EMBL/GenBank/DDBJ whole genome shotgun (WGS) entry which is preliminary data.</text>
</comment>
<proteinExistence type="inferred from homology"/>
<feature type="region of interest" description="Disordered" evidence="10">
    <location>
        <begin position="1"/>
        <end position="53"/>
    </location>
</feature>
<comment type="similarity">
    <text evidence="2">Belongs to the cyclic nucleotide phosphodiesterase family. PDE4 subfamily.</text>
</comment>
<comment type="cofactor">
    <cofactor evidence="9">
        <name>a divalent metal cation</name>
        <dbReference type="ChEBI" id="CHEBI:60240"/>
    </cofactor>
    <text evidence="9">Binds 2 divalent metal cations per subunit. Site 1 may preferentially bind zinc ions, while site 2 has a preference for magnesium and/or manganese ions.</text>
</comment>
<dbReference type="InterPro" id="IPR023174">
    <property type="entry name" value="PDEase_CS"/>
</dbReference>
<dbReference type="AlphaFoldDB" id="A0A9Q1AWX9"/>
<dbReference type="EMBL" id="JAPFRF010000011">
    <property type="protein sequence ID" value="KAJ7317282.1"/>
    <property type="molecule type" value="Genomic_DNA"/>
</dbReference>
<name>A0A9Q1AWX9_9SAUR</name>
<feature type="binding site" evidence="8">
    <location>
        <position position="446"/>
    </location>
    <ligand>
        <name>Zn(2+)</name>
        <dbReference type="ChEBI" id="CHEBI:29105"/>
        <label>1</label>
    </ligand>
</feature>
<gene>
    <name evidence="12" type="ORF">JRQ81_003444</name>
</gene>
<feature type="domain" description="PDEase" evidence="11">
    <location>
        <begin position="329"/>
        <end position="527"/>
    </location>
</feature>
<dbReference type="Pfam" id="PF18100">
    <property type="entry name" value="PDE4_UCR"/>
    <property type="match status" value="1"/>
</dbReference>
<sequence length="527" mass="59445">MSAGKGPRLPSIPETDAADLLDDDEAFLPSGSSSSQGSPRQGSSSRPPNSPAFFAVRSPTYLMKLKVNRRIQDFTRRTRGNPGFEVENGPSPGRSPLDSQASPGLVLHPSFPQSQRRESFLYRSDSDYDMSPKTMSRNSSIASEAQYIDMWFFSFTGTQEDLIVTPFAQVLASLRSVRNNFSILANVPTPTSNKRSPMGSQPSVCKATLSEETYQQMARETLEELDWCLDQLETIQTYRSVSEMASNKFKRMLNRELTHLSEMSRSGNQVSEYISNTFLDKQNDVEIPSPTQKEREKKKRQQPMCQISGVKKLMHSSSLTNSSIPRFGVKTDQEELLSKELEYLNKWGLNIFRVAEYSNNRSLSCIMYTIFQERDLLKTFKIPVDTLVTYIMTLEDHYHADVAYHNSLHAADVTQSTHVLLSTPALDAVFTDLEILAAIFAAAIHDVDHPGVSNQFLINTNSELALMYNDESVLENHHLAVGFKLLQEENCDIFQNLTKRQRQTLRKMVIDMVSFRQASSSKGHVSD</sequence>
<accession>A0A9Q1AWX9</accession>
<evidence type="ECO:0000256" key="2">
    <source>
        <dbReference type="ARBA" id="ARBA00009517"/>
    </source>
</evidence>
<evidence type="ECO:0000256" key="5">
    <source>
        <dbReference type="ARBA" id="ARBA00023149"/>
    </source>
</evidence>
<dbReference type="OrthoDB" id="189220at2759"/>
<evidence type="ECO:0000256" key="4">
    <source>
        <dbReference type="ARBA" id="ARBA00022801"/>
    </source>
</evidence>
<feature type="binding site" evidence="8">
    <location>
        <position position="409"/>
    </location>
    <ligand>
        <name>Zn(2+)</name>
        <dbReference type="ChEBI" id="CHEBI:29105"/>
        <label>1</label>
    </ligand>
</feature>
<feature type="binding site" evidence="8">
    <location>
        <position position="445"/>
    </location>
    <ligand>
        <name>Zn(2+)</name>
        <dbReference type="ChEBI" id="CHEBI:29105"/>
        <label>1</label>
    </ligand>
</feature>
<dbReference type="EC" id="3.1.4.-" evidence="9"/>
<dbReference type="GO" id="GO:0004115">
    <property type="term" value="F:3',5'-cyclic-AMP phosphodiesterase activity"/>
    <property type="evidence" value="ECO:0007669"/>
    <property type="project" value="UniProtKB-EC"/>
</dbReference>
<evidence type="ECO:0000313" key="12">
    <source>
        <dbReference type="EMBL" id="KAJ7317282.1"/>
    </source>
</evidence>
<dbReference type="CDD" id="cd00077">
    <property type="entry name" value="HDc"/>
    <property type="match status" value="1"/>
</dbReference>
<dbReference type="InterPro" id="IPR002073">
    <property type="entry name" value="PDEase_catalytic_dom"/>
</dbReference>
<dbReference type="Pfam" id="PF00233">
    <property type="entry name" value="PDEase_I"/>
    <property type="match status" value="1"/>
</dbReference>
<feature type="active site" description="Proton donor" evidence="7">
    <location>
        <position position="405"/>
    </location>
</feature>
<evidence type="ECO:0000256" key="3">
    <source>
        <dbReference type="ARBA" id="ARBA00022723"/>
    </source>
</evidence>
<dbReference type="GO" id="GO:0007165">
    <property type="term" value="P:signal transduction"/>
    <property type="evidence" value="ECO:0007669"/>
    <property type="project" value="InterPro"/>
</dbReference>
<evidence type="ECO:0000256" key="10">
    <source>
        <dbReference type="SAM" id="MobiDB-lite"/>
    </source>
</evidence>
<evidence type="ECO:0000256" key="1">
    <source>
        <dbReference type="ARBA" id="ARBA00004703"/>
    </source>
</evidence>
<feature type="binding site" evidence="8">
    <location>
        <position position="446"/>
    </location>
    <ligand>
        <name>Zn(2+)</name>
        <dbReference type="ChEBI" id="CHEBI:29105"/>
        <label>2</label>
    </ligand>
</feature>
<evidence type="ECO:0000256" key="9">
    <source>
        <dbReference type="RuleBase" id="RU363067"/>
    </source>
</evidence>